<protein>
    <submittedName>
        <fullName evidence="2">Uncharacterized protein</fullName>
    </submittedName>
</protein>
<evidence type="ECO:0000313" key="2">
    <source>
        <dbReference type="EMBL" id="TKW32540.1"/>
    </source>
</evidence>
<dbReference type="EMBL" id="CM016553">
    <property type="protein sequence ID" value="TKW32540.1"/>
    <property type="molecule type" value="Genomic_DNA"/>
</dbReference>
<reference evidence="2" key="1">
    <citation type="submission" date="2019-03" db="EMBL/GenBank/DDBJ databases">
        <title>WGS assembly of Setaria viridis.</title>
        <authorList>
            <person name="Huang P."/>
            <person name="Jenkins J."/>
            <person name="Grimwood J."/>
            <person name="Barry K."/>
            <person name="Healey A."/>
            <person name="Mamidi S."/>
            <person name="Sreedasyam A."/>
            <person name="Shu S."/>
            <person name="Feldman M."/>
            <person name="Wu J."/>
            <person name="Yu Y."/>
            <person name="Chen C."/>
            <person name="Johnson J."/>
            <person name="Rokhsar D."/>
            <person name="Baxter I."/>
            <person name="Schmutz J."/>
            <person name="Brutnell T."/>
            <person name="Kellogg E."/>
        </authorList>
    </citation>
    <scope>NUCLEOTIDE SEQUENCE [LARGE SCALE GENOMIC DNA]</scope>
</reference>
<keyword evidence="1" id="KW-0732">Signal</keyword>
<dbReference type="Proteomes" id="UP000298652">
    <property type="component" value="Chromosome 2"/>
</dbReference>
<keyword evidence="3" id="KW-1185">Reference proteome</keyword>
<feature type="chain" id="PRO_5020425616" evidence="1">
    <location>
        <begin position="17"/>
        <end position="54"/>
    </location>
</feature>
<gene>
    <name evidence="2" type="ORF">SEVIR_2G173925v2</name>
</gene>
<evidence type="ECO:0000256" key="1">
    <source>
        <dbReference type="SAM" id="SignalP"/>
    </source>
</evidence>
<dbReference type="AlphaFoldDB" id="A0A4U6VRR4"/>
<organism evidence="2 3">
    <name type="scientific">Setaria viridis</name>
    <name type="common">Green bristlegrass</name>
    <name type="synonym">Setaria italica subsp. viridis</name>
    <dbReference type="NCBI Taxonomy" id="4556"/>
    <lineage>
        <taxon>Eukaryota</taxon>
        <taxon>Viridiplantae</taxon>
        <taxon>Streptophyta</taxon>
        <taxon>Embryophyta</taxon>
        <taxon>Tracheophyta</taxon>
        <taxon>Spermatophyta</taxon>
        <taxon>Magnoliopsida</taxon>
        <taxon>Liliopsida</taxon>
        <taxon>Poales</taxon>
        <taxon>Poaceae</taxon>
        <taxon>PACMAD clade</taxon>
        <taxon>Panicoideae</taxon>
        <taxon>Panicodae</taxon>
        <taxon>Paniceae</taxon>
        <taxon>Cenchrinae</taxon>
        <taxon>Setaria</taxon>
    </lineage>
</organism>
<proteinExistence type="predicted"/>
<sequence length="54" mass="5785">MPTVVWTPHASSLISSLVVLLQHPCGPGWYAVCVWASPAAPLGPFTTWSPHRSS</sequence>
<name>A0A4U6VRR4_SETVI</name>
<feature type="signal peptide" evidence="1">
    <location>
        <begin position="1"/>
        <end position="16"/>
    </location>
</feature>
<accession>A0A4U6VRR4</accession>
<evidence type="ECO:0000313" key="3">
    <source>
        <dbReference type="Proteomes" id="UP000298652"/>
    </source>
</evidence>
<dbReference type="Gramene" id="TKW32540">
    <property type="protein sequence ID" value="TKW32540"/>
    <property type="gene ID" value="SEVIR_2G173925v2"/>
</dbReference>